<evidence type="ECO:0000256" key="7">
    <source>
        <dbReference type="ARBA" id="ARBA00023136"/>
    </source>
</evidence>
<gene>
    <name evidence="9" type="ORF">NQ314_018275</name>
</gene>
<evidence type="ECO:0000313" key="9">
    <source>
        <dbReference type="EMBL" id="KAJ8929076.1"/>
    </source>
</evidence>
<evidence type="ECO:0000313" key="10">
    <source>
        <dbReference type="Proteomes" id="UP001162156"/>
    </source>
</evidence>
<dbReference type="AlphaFoldDB" id="A0AAV8WSD2"/>
<protein>
    <recommendedName>
        <fullName evidence="3">Single-pass membrane and coiled-coil domain-containing protein 4 homolog</fullName>
    </recommendedName>
</protein>
<evidence type="ECO:0000256" key="2">
    <source>
        <dbReference type="ARBA" id="ARBA00009202"/>
    </source>
</evidence>
<keyword evidence="4 8" id="KW-0812">Transmembrane</keyword>
<keyword evidence="10" id="KW-1185">Reference proteome</keyword>
<name>A0AAV8WSD2_9CUCU</name>
<reference evidence="9" key="1">
    <citation type="journal article" date="2023" name="Insect Mol. Biol.">
        <title>Genome sequencing provides insights into the evolution of gene families encoding plant cell wall-degrading enzymes in longhorned beetles.</title>
        <authorList>
            <person name="Shin N.R."/>
            <person name="Okamura Y."/>
            <person name="Kirsch R."/>
            <person name="Pauchet Y."/>
        </authorList>
    </citation>
    <scope>NUCLEOTIDE SEQUENCE</scope>
    <source>
        <strain evidence="9">RBIC_L_NR</strain>
    </source>
</reference>
<evidence type="ECO:0000256" key="6">
    <source>
        <dbReference type="ARBA" id="ARBA00023054"/>
    </source>
</evidence>
<keyword evidence="5 8" id="KW-1133">Transmembrane helix</keyword>
<evidence type="ECO:0000256" key="1">
    <source>
        <dbReference type="ARBA" id="ARBA00004167"/>
    </source>
</evidence>
<evidence type="ECO:0000256" key="5">
    <source>
        <dbReference type="ARBA" id="ARBA00022989"/>
    </source>
</evidence>
<sequence length="68" mass="8007">MNILINDMRQLKGGKVKETAREKKQRKKEFAETQKQVYKIAVPTLIAVFLFIVAYVYIKTRPRSSYID</sequence>
<keyword evidence="7 8" id="KW-0472">Membrane</keyword>
<proteinExistence type="inferred from homology"/>
<dbReference type="PANTHER" id="PTHR34644:SF2">
    <property type="entry name" value="SINGLE-PASS MEMBRANE AND COILED-COIL DOMAIN-CONTAINING PROTEIN 4"/>
    <property type="match status" value="1"/>
</dbReference>
<dbReference type="Pfam" id="PF15012">
    <property type="entry name" value="DUF4519"/>
    <property type="match status" value="1"/>
</dbReference>
<feature type="transmembrane region" description="Helical" evidence="8">
    <location>
        <begin position="37"/>
        <end position="58"/>
    </location>
</feature>
<comment type="similarity">
    <text evidence="2">Belongs to the SMCO4 family.</text>
</comment>
<evidence type="ECO:0000256" key="3">
    <source>
        <dbReference type="ARBA" id="ARBA00017028"/>
    </source>
</evidence>
<dbReference type="GO" id="GO:0016020">
    <property type="term" value="C:membrane"/>
    <property type="evidence" value="ECO:0007669"/>
    <property type="project" value="UniProtKB-SubCell"/>
</dbReference>
<comment type="subcellular location">
    <subcellularLocation>
        <location evidence="1">Membrane</location>
        <topology evidence="1">Single-pass membrane protein</topology>
    </subcellularLocation>
</comment>
<organism evidence="9 10">
    <name type="scientific">Rhamnusium bicolor</name>
    <dbReference type="NCBI Taxonomy" id="1586634"/>
    <lineage>
        <taxon>Eukaryota</taxon>
        <taxon>Metazoa</taxon>
        <taxon>Ecdysozoa</taxon>
        <taxon>Arthropoda</taxon>
        <taxon>Hexapoda</taxon>
        <taxon>Insecta</taxon>
        <taxon>Pterygota</taxon>
        <taxon>Neoptera</taxon>
        <taxon>Endopterygota</taxon>
        <taxon>Coleoptera</taxon>
        <taxon>Polyphaga</taxon>
        <taxon>Cucujiformia</taxon>
        <taxon>Chrysomeloidea</taxon>
        <taxon>Cerambycidae</taxon>
        <taxon>Lepturinae</taxon>
        <taxon>Rhagiini</taxon>
        <taxon>Rhamnusium</taxon>
    </lineage>
</organism>
<evidence type="ECO:0000256" key="8">
    <source>
        <dbReference type="SAM" id="Phobius"/>
    </source>
</evidence>
<accession>A0AAV8WSD2</accession>
<dbReference type="Proteomes" id="UP001162156">
    <property type="component" value="Unassembled WGS sequence"/>
</dbReference>
<dbReference type="InterPro" id="IPR027960">
    <property type="entry name" value="DUF4519"/>
</dbReference>
<evidence type="ECO:0000256" key="4">
    <source>
        <dbReference type="ARBA" id="ARBA00022692"/>
    </source>
</evidence>
<comment type="caution">
    <text evidence="9">The sequence shown here is derived from an EMBL/GenBank/DDBJ whole genome shotgun (WGS) entry which is preliminary data.</text>
</comment>
<keyword evidence="6" id="KW-0175">Coiled coil</keyword>
<dbReference type="EMBL" id="JANEYF010005136">
    <property type="protein sequence ID" value="KAJ8929076.1"/>
    <property type="molecule type" value="Genomic_DNA"/>
</dbReference>
<dbReference type="PANTHER" id="PTHR34644">
    <property type="entry name" value="SINGLE-PASS MEMBRANE AND COILED-COIL DOMAIN-CONTAINING PROTEIN 4"/>
    <property type="match status" value="1"/>
</dbReference>